<dbReference type="Proteomes" id="UP000193067">
    <property type="component" value="Unassembled WGS sequence"/>
</dbReference>
<keyword evidence="4" id="KW-1185">Reference proteome</keyword>
<accession>A0A1Y2IYT3</accession>
<feature type="region of interest" description="Disordered" evidence="1">
    <location>
        <begin position="133"/>
        <end position="168"/>
    </location>
</feature>
<dbReference type="OrthoDB" id="2756573at2759"/>
<evidence type="ECO:0000313" key="3">
    <source>
        <dbReference type="EMBL" id="OSD05132.1"/>
    </source>
</evidence>
<gene>
    <name evidence="3" type="ORF">PYCCODRAFT_1291566</name>
</gene>
<feature type="compositionally biased region" description="Basic and acidic residues" evidence="1">
    <location>
        <begin position="149"/>
        <end position="168"/>
    </location>
</feature>
<sequence length="168" mass="18454">MASDILVIGITWWYVARGRTLGDIRKTKHSLTQVLITNGTAYFLALLTINAVHLTLSMLSINGLADQISEVAVFIDPLTAIIICRFLLALHSTNLRLTGEEHATDDSAMHTRTRGTPSTLKFASFVTSMGGAVDIEERTTGEEGSPLSRESERDDRPHSVEMHFGRAD</sequence>
<keyword evidence="2" id="KW-0812">Transmembrane</keyword>
<feature type="transmembrane region" description="Helical" evidence="2">
    <location>
        <begin position="34"/>
        <end position="56"/>
    </location>
</feature>
<protein>
    <submittedName>
        <fullName evidence="3">Uncharacterized protein</fullName>
    </submittedName>
</protein>
<evidence type="ECO:0000313" key="4">
    <source>
        <dbReference type="Proteomes" id="UP000193067"/>
    </source>
</evidence>
<name>A0A1Y2IYT3_TRAC3</name>
<proteinExistence type="predicted"/>
<dbReference type="EMBL" id="KZ084094">
    <property type="protein sequence ID" value="OSD05132.1"/>
    <property type="molecule type" value="Genomic_DNA"/>
</dbReference>
<evidence type="ECO:0000256" key="1">
    <source>
        <dbReference type="SAM" id="MobiDB-lite"/>
    </source>
</evidence>
<reference evidence="3 4" key="1">
    <citation type="journal article" date="2015" name="Biotechnol. Biofuels">
        <title>Enhanced degradation of softwood versus hardwood by the white-rot fungus Pycnoporus coccineus.</title>
        <authorList>
            <person name="Couturier M."/>
            <person name="Navarro D."/>
            <person name="Chevret D."/>
            <person name="Henrissat B."/>
            <person name="Piumi F."/>
            <person name="Ruiz-Duenas F.J."/>
            <person name="Martinez A.T."/>
            <person name="Grigoriev I.V."/>
            <person name="Riley R."/>
            <person name="Lipzen A."/>
            <person name="Berrin J.G."/>
            <person name="Master E.R."/>
            <person name="Rosso M.N."/>
        </authorList>
    </citation>
    <scope>NUCLEOTIDE SEQUENCE [LARGE SCALE GENOMIC DNA]</scope>
    <source>
        <strain evidence="3 4">BRFM310</strain>
    </source>
</reference>
<keyword evidence="2" id="KW-1133">Transmembrane helix</keyword>
<organism evidence="3 4">
    <name type="scientific">Trametes coccinea (strain BRFM310)</name>
    <name type="common">Pycnoporus coccineus</name>
    <dbReference type="NCBI Taxonomy" id="1353009"/>
    <lineage>
        <taxon>Eukaryota</taxon>
        <taxon>Fungi</taxon>
        <taxon>Dikarya</taxon>
        <taxon>Basidiomycota</taxon>
        <taxon>Agaricomycotina</taxon>
        <taxon>Agaricomycetes</taxon>
        <taxon>Polyporales</taxon>
        <taxon>Polyporaceae</taxon>
        <taxon>Trametes</taxon>
    </lineage>
</organism>
<keyword evidence="2" id="KW-0472">Membrane</keyword>
<feature type="transmembrane region" description="Helical" evidence="2">
    <location>
        <begin position="68"/>
        <end position="88"/>
    </location>
</feature>
<dbReference type="AlphaFoldDB" id="A0A1Y2IYT3"/>
<evidence type="ECO:0000256" key="2">
    <source>
        <dbReference type="SAM" id="Phobius"/>
    </source>
</evidence>